<dbReference type="Gene3D" id="1.10.357.10">
    <property type="entry name" value="Tetracycline Repressor, domain 2"/>
    <property type="match status" value="1"/>
</dbReference>
<evidence type="ECO:0000256" key="1">
    <source>
        <dbReference type="ARBA" id="ARBA00023125"/>
    </source>
</evidence>
<keyword evidence="1 2" id="KW-0238">DNA-binding</keyword>
<dbReference type="RefSeq" id="WP_158425566.1">
    <property type="nucleotide sequence ID" value="NZ_JAOQJQ010000004.1"/>
</dbReference>
<dbReference type="Proteomes" id="UP001652442">
    <property type="component" value="Unassembled WGS sequence"/>
</dbReference>
<evidence type="ECO:0000313" key="5">
    <source>
        <dbReference type="Proteomes" id="UP001652442"/>
    </source>
</evidence>
<organism evidence="4 5">
    <name type="scientific">Brotonthovivens ammoniilytica</name>
    <dbReference type="NCBI Taxonomy" id="2981725"/>
    <lineage>
        <taxon>Bacteria</taxon>
        <taxon>Bacillati</taxon>
        <taxon>Bacillota</taxon>
        <taxon>Clostridia</taxon>
        <taxon>Lachnospirales</taxon>
        <taxon>Lachnospiraceae</taxon>
        <taxon>Brotonthovivens</taxon>
    </lineage>
</organism>
<dbReference type="InterPro" id="IPR039532">
    <property type="entry name" value="TetR_C_Firmicutes"/>
</dbReference>
<dbReference type="PANTHER" id="PTHR43479:SF7">
    <property type="entry name" value="TETR-FAMILY TRANSCRIPTIONAL REGULATOR"/>
    <property type="match status" value="1"/>
</dbReference>
<accession>A0ABT2TL29</accession>
<reference evidence="4 5" key="1">
    <citation type="journal article" date="2021" name="ISME Commun">
        <title>Automated analysis of genomic sequences facilitates high-throughput and comprehensive description of bacteria.</title>
        <authorList>
            <person name="Hitch T.C.A."/>
        </authorList>
    </citation>
    <scope>NUCLEOTIDE SEQUENCE [LARGE SCALE GENOMIC DNA]</scope>
    <source>
        <strain evidence="4 5">Sanger_109</strain>
    </source>
</reference>
<name>A0ABT2TL29_9FIRM</name>
<comment type="caution">
    <text evidence="4">The sequence shown here is derived from an EMBL/GenBank/DDBJ whole genome shotgun (WGS) entry which is preliminary data.</text>
</comment>
<dbReference type="PANTHER" id="PTHR43479">
    <property type="entry name" value="ACREF/ENVCD OPERON REPRESSOR-RELATED"/>
    <property type="match status" value="1"/>
</dbReference>
<dbReference type="InterPro" id="IPR050624">
    <property type="entry name" value="HTH-type_Tx_Regulator"/>
</dbReference>
<feature type="DNA-binding region" description="H-T-H motif" evidence="2">
    <location>
        <begin position="30"/>
        <end position="49"/>
    </location>
</feature>
<dbReference type="InterPro" id="IPR009057">
    <property type="entry name" value="Homeodomain-like_sf"/>
</dbReference>
<evidence type="ECO:0000259" key="3">
    <source>
        <dbReference type="PROSITE" id="PS50977"/>
    </source>
</evidence>
<feature type="domain" description="HTH tetR-type" evidence="3">
    <location>
        <begin position="7"/>
        <end position="67"/>
    </location>
</feature>
<evidence type="ECO:0000256" key="2">
    <source>
        <dbReference type="PROSITE-ProRule" id="PRU00335"/>
    </source>
</evidence>
<dbReference type="Pfam" id="PF14278">
    <property type="entry name" value="TetR_C_8"/>
    <property type="match status" value="1"/>
</dbReference>
<dbReference type="SUPFAM" id="SSF46689">
    <property type="entry name" value="Homeodomain-like"/>
    <property type="match status" value="1"/>
</dbReference>
<gene>
    <name evidence="4" type="ORF">OCV88_11265</name>
</gene>
<protein>
    <submittedName>
        <fullName evidence="4">TetR/AcrR family transcriptional regulator C-terminal domain-containing protein</fullName>
    </submittedName>
</protein>
<dbReference type="InterPro" id="IPR001647">
    <property type="entry name" value="HTH_TetR"/>
</dbReference>
<sequence>MIGKDRKSVNERLADSFKKLACQQPIEKITIKQITDGAGVIRPTFYNHFEDKYSLLQWIMIKDIVTPVQPLLSNGMINEAMILIFQNMRKEKEFYMHASKLEGQNSFRGMVELGIQLVLCSMIADQMGSKEPMNRWLTPEHLSEYYSQTITYILMTWIQGGMEIQPEELAQVYDFIISRSLSDVLEDMCAPL</sequence>
<dbReference type="Pfam" id="PF00440">
    <property type="entry name" value="TetR_N"/>
    <property type="match status" value="1"/>
</dbReference>
<keyword evidence="5" id="KW-1185">Reference proteome</keyword>
<evidence type="ECO:0000313" key="4">
    <source>
        <dbReference type="EMBL" id="MCU6762910.1"/>
    </source>
</evidence>
<dbReference type="EMBL" id="JAOQJQ010000004">
    <property type="protein sequence ID" value="MCU6762910.1"/>
    <property type="molecule type" value="Genomic_DNA"/>
</dbReference>
<proteinExistence type="predicted"/>
<dbReference type="PROSITE" id="PS50977">
    <property type="entry name" value="HTH_TETR_2"/>
    <property type="match status" value="1"/>
</dbReference>